<feature type="non-terminal residue" evidence="1">
    <location>
        <position position="1"/>
    </location>
</feature>
<evidence type="ECO:0000313" key="2">
    <source>
        <dbReference type="Proteomes" id="UP000265520"/>
    </source>
</evidence>
<keyword evidence="2" id="KW-1185">Reference proteome</keyword>
<dbReference type="AlphaFoldDB" id="A0A392S9D9"/>
<reference evidence="1 2" key="1">
    <citation type="journal article" date="2018" name="Front. Plant Sci.">
        <title>Red Clover (Trifolium pratense) and Zigzag Clover (T. medium) - A Picture of Genomic Similarities and Differences.</title>
        <authorList>
            <person name="Dluhosova J."/>
            <person name="Istvanek J."/>
            <person name="Nedelnik J."/>
            <person name="Repkova J."/>
        </authorList>
    </citation>
    <scope>NUCLEOTIDE SEQUENCE [LARGE SCALE GENOMIC DNA]</scope>
    <source>
        <strain evidence="2">cv. 10/8</strain>
        <tissue evidence="1">Leaf</tissue>
    </source>
</reference>
<organism evidence="1 2">
    <name type="scientific">Trifolium medium</name>
    <dbReference type="NCBI Taxonomy" id="97028"/>
    <lineage>
        <taxon>Eukaryota</taxon>
        <taxon>Viridiplantae</taxon>
        <taxon>Streptophyta</taxon>
        <taxon>Embryophyta</taxon>
        <taxon>Tracheophyta</taxon>
        <taxon>Spermatophyta</taxon>
        <taxon>Magnoliopsida</taxon>
        <taxon>eudicotyledons</taxon>
        <taxon>Gunneridae</taxon>
        <taxon>Pentapetalae</taxon>
        <taxon>rosids</taxon>
        <taxon>fabids</taxon>
        <taxon>Fabales</taxon>
        <taxon>Fabaceae</taxon>
        <taxon>Papilionoideae</taxon>
        <taxon>50 kb inversion clade</taxon>
        <taxon>NPAAA clade</taxon>
        <taxon>Hologalegina</taxon>
        <taxon>IRL clade</taxon>
        <taxon>Trifolieae</taxon>
        <taxon>Trifolium</taxon>
    </lineage>
</organism>
<dbReference type="EMBL" id="LXQA010335614">
    <property type="protein sequence ID" value="MCI44814.1"/>
    <property type="molecule type" value="Genomic_DNA"/>
</dbReference>
<protein>
    <submittedName>
        <fullName evidence="1">Uncharacterized protein</fullName>
    </submittedName>
</protein>
<proteinExistence type="predicted"/>
<name>A0A392S9D9_9FABA</name>
<evidence type="ECO:0000313" key="1">
    <source>
        <dbReference type="EMBL" id="MCI44814.1"/>
    </source>
</evidence>
<dbReference type="Proteomes" id="UP000265520">
    <property type="component" value="Unassembled WGS sequence"/>
</dbReference>
<comment type="caution">
    <text evidence="1">The sequence shown here is derived from an EMBL/GenBank/DDBJ whole genome shotgun (WGS) entry which is preliminary data.</text>
</comment>
<sequence>VEVEGLLRSWGAVQKDEALDSSIGAVLKLLHVEYLDDIDLGILKDLWGLNLISTSPSGV</sequence>
<accession>A0A392S9D9</accession>